<dbReference type="Proteomes" id="UP000615455">
    <property type="component" value="Unassembled WGS sequence"/>
</dbReference>
<dbReference type="RefSeq" id="WP_189014923.1">
    <property type="nucleotide sequence ID" value="NZ_BMHE01000025.1"/>
</dbReference>
<proteinExistence type="predicted"/>
<gene>
    <name evidence="1" type="ORF">GCM10008018_43180</name>
</gene>
<evidence type="ECO:0000313" key="1">
    <source>
        <dbReference type="EMBL" id="GFZ92258.1"/>
    </source>
</evidence>
<sequence length="87" mass="10033">MKIRVNKKERQVIVDDFFQIGGAIVPNKNCVKCGTAIIYYDKYDHEFCAYCNTWLKAPCGDVTCIYCSSRPSKPLDVRTLFDKENKD</sequence>
<protein>
    <submittedName>
        <fullName evidence="1">Uncharacterized protein</fullName>
    </submittedName>
</protein>
<evidence type="ECO:0000313" key="2">
    <source>
        <dbReference type="Proteomes" id="UP000615455"/>
    </source>
</evidence>
<dbReference type="EMBL" id="BMHE01000025">
    <property type="protein sequence ID" value="GFZ92258.1"/>
    <property type="molecule type" value="Genomic_DNA"/>
</dbReference>
<comment type="caution">
    <text evidence="1">The sequence shown here is derived from an EMBL/GenBank/DDBJ whole genome shotgun (WGS) entry which is preliminary data.</text>
</comment>
<name>A0ABQ1EXR2_9BACL</name>
<reference evidence="2" key="1">
    <citation type="journal article" date="2019" name="Int. J. Syst. Evol. Microbiol.">
        <title>The Global Catalogue of Microorganisms (GCM) 10K type strain sequencing project: providing services to taxonomists for standard genome sequencing and annotation.</title>
        <authorList>
            <consortium name="The Broad Institute Genomics Platform"/>
            <consortium name="The Broad Institute Genome Sequencing Center for Infectious Disease"/>
            <person name="Wu L."/>
            <person name="Ma J."/>
        </authorList>
    </citation>
    <scope>NUCLEOTIDE SEQUENCE [LARGE SCALE GENOMIC DNA]</scope>
    <source>
        <strain evidence="2">CGMCC 1.15043</strain>
    </source>
</reference>
<organism evidence="1 2">
    <name type="scientific">Paenibacillus marchantiophytorum</name>
    <dbReference type="NCBI Taxonomy" id="1619310"/>
    <lineage>
        <taxon>Bacteria</taxon>
        <taxon>Bacillati</taxon>
        <taxon>Bacillota</taxon>
        <taxon>Bacilli</taxon>
        <taxon>Bacillales</taxon>
        <taxon>Paenibacillaceae</taxon>
        <taxon>Paenibacillus</taxon>
    </lineage>
</organism>
<keyword evidence="2" id="KW-1185">Reference proteome</keyword>
<accession>A0ABQ1EXR2</accession>